<dbReference type="InterPro" id="IPR052509">
    <property type="entry name" value="Metal_resp_DNA-bind_regulator"/>
</dbReference>
<dbReference type="InterPro" id="IPR036390">
    <property type="entry name" value="WH_DNA-bd_sf"/>
</dbReference>
<dbReference type="Pfam" id="PF03551">
    <property type="entry name" value="PadR"/>
    <property type="match status" value="1"/>
</dbReference>
<feature type="domain" description="Transcription regulator PadR N-terminal" evidence="1">
    <location>
        <begin position="32"/>
        <end position="104"/>
    </location>
</feature>
<dbReference type="PANTHER" id="PTHR33169">
    <property type="entry name" value="PADR-FAMILY TRANSCRIPTIONAL REGULATOR"/>
    <property type="match status" value="1"/>
</dbReference>
<dbReference type="SUPFAM" id="SSF46785">
    <property type="entry name" value="Winged helix' DNA-binding domain"/>
    <property type="match status" value="1"/>
</dbReference>
<dbReference type="InterPro" id="IPR036388">
    <property type="entry name" value="WH-like_DNA-bd_sf"/>
</dbReference>
<dbReference type="AlphaFoldDB" id="A0A160VC04"/>
<dbReference type="Gene3D" id="1.10.10.10">
    <property type="entry name" value="Winged helix-like DNA-binding domain superfamily/Winged helix DNA-binding domain"/>
    <property type="match status" value="1"/>
</dbReference>
<organism evidence="2">
    <name type="scientific">hydrothermal vent metagenome</name>
    <dbReference type="NCBI Taxonomy" id="652676"/>
    <lineage>
        <taxon>unclassified sequences</taxon>
        <taxon>metagenomes</taxon>
        <taxon>ecological metagenomes</taxon>
    </lineage>
</organism>
<reference evidence="2" key="1">
    <citation type="submission" date="2015-10" db="EMBL/GenBank/DDBJ databases">
        <authorList>
            <person name="Gilbert D.G."/>
        </authorList>
    </citation>
    <scope>NUCLEOTIDE SEQUENCE</scope>
</reference>
<dbReference type="InterPro" id="IPR005149">
    <property type="entry name" value="Tscrpt_reg_PadR_N"/>
</dbReference>
<evidence type="ECO:0000259" key="1">
    <source>
        <dbReference type="Pfam" id="PF03551"/>
    </source>
</evidence>
<dbReference type="PANTHER" id="PTHR33169:SF14">
    <property type="entry name" value="TRANSCRIPTIONAL REGULATOR RV3488"/>
    <property type="match status" value="1"/>
</dbReference>
<sequence length="129" mass="14772">MTSIKREPKKIAMQTEAYWENLVKRSLCRFLLLAQLAKGPVHGYGINQAMKEACQGCCEPTEAMVYSTMKELQDGGYVDWRMEEHQGRQRRVCWLTDSGEEAFRAAAQVWQRMVPTVEDCIKQALPTGK</sequence>
<proteinExistence type="predicted"/>
<dbReference type="EMBL" id="FAXA01000346">
    <property type="protein sequence ID" value="CUV03025.1"/>
    <property type="molecule type" value="Genomic_DNA"/>
</dbReference>
<gene>
    <name evidence="2" type="ORF">MGWOODY_Clf959</name>
</gene>
<accession>A0A160VC04</accession>
<protein>
    <submittedName>
        <fullName evidence="2">Transcriptional regulator, PadR-like family</fullName>
    </submittedName>
</protein>
<name>A0A160VC04_9ZZZZ</name>
<evidence type="ECO:0000313" key="2">
    <source>
        <dbReference type="EMBL" id="CUV03025.1"/>
    </source>
</evidence>